<gene>
    <name evidence="1" type="ORF">EVA_13386</name>
</gene>
<reference evidence="1" key="1">
    <citation type="journal article" date="2012" name="PLoS ONE">
        <title>Gene sets for utilization of primary and secondary nutrition supplies in the distal gut of endangered iberian lynx.</title>
        <authorList>
            <person name="Alcaide M."/>
            <person name="Messina E."/>
            <person name="Richter M."/>
            <person name="Bargiela R."/>
            <person name="Peplies J."/>
            <person name="Huws S.A."/>
            <person name="Newbold C.J."/>
            <person name="Golyshin P.N."/>
            <person name="Simon M.A."/>
            <person name="Lopez G."/>
            <person name="Yakimov M.M."/>
            <person name="Ferrer M."/>
        </authorList>
    </citation>
    <scope>NUCLEOTIDE SEQUENCE</scope>
</reference>
<sequence>MPQVDGEARGVELLPQAIGRGQLCHSLLSPLYSLLIKQRLDEPIGKTLPANASHRAIDGLEQRPLAKQVEIEGERVVGRQLLACPIKRPEIIIKPLQLIHVQLPQPFEM</sequence>
<organism evidence="1">
    <name type="scientific">gut metagenome</name>
    <dbReference type="NCBI Taxonomy" id="749906"/>
    <lineage>
        <taxon>unclassified sequences</taxon>
        <taxon>metagenomes</taxon>
        <taxon>organismal metagenomes</taxon>
    </lineage>
</organism>
<dbReference type="EMBL" id="AMCI01004229">
    <property type="protein sequence ID" value="EJW98508.1"/>
    <property type="molecule type" value="Genomic_DNA"/>
</dbReference>
<accession>J9FVG2</accession>
<dbReference type="AlphaFoldDB" id="J9FVG2"/>
<comment type="caution">
    <text evidence="1">The sequence shown here is derived from an EMBL/GenBank/DDBJ whole genome shotgun (WGS) entry which is preliminary data.</text>
</comment>
<name>J9FVG2_9ZZZZ</name>
<protein>
    <submittedName>
        <fullName evidence="1">Uncharacterized protein</fullName>
    </submittedName>
</protein>
<evidence type="ECO:0000313" key="1">
    <source>
        <dbReference type="EMBL" id="EJW98508.1"/>
    </source>
</evidence>
<proteinExistence type="predicted"/>